<keyword evidence="11" id="KW-0443">Lipid metabolism</keyword>
<dbReference type="Gene3D" id="6.10.140.380">
    <property type="match status" value="1"/>
</dbReference>
<evidence type="ECO:0000256" key="14">
    <source>
        <dbReference type="ARBA" id="ARBA00023221"/>
    </source>
</evidence>
<dbReference type="Gene3D" id="1.20.5.20">
    <property type="match status" value="1"/>
</dbReference>
<accession>A0ABM0J1N7</accession>
<keyword evidence="20" id="KW-1185">Reference proteome</keyword>
<reference evidence="21" key="1">
    <citation type="submission" date="2025-08" db="UniProtKB">
        <authorList>
            <consortium name="RefSeq"/>
        </authorList>
    </citation>
    <scope>IDENTIFICATION</scope>
</reference>
<evidence type="ECO:0000256" key="10">
    <source>
        <dbReference type="ARBA" id="ARBA00023097"/>
    </source>
</evidence>
<proteinExistence type="inferred from homology"/>
<keyword evidence="9" id="KW-0445">Lipid transport</keyword>
<evidence type="ECO:0000256" key="16">
    <source>
        <dbReference type="ARBA" id="ARBA00037354"/>
    </source>
</evidence>
<keyword evidence="12" id="KW-0564">Palmitate</keyword>
<dbReference type="PANTHER" id="PTHR18976">
    <property type="entry name" value="APOLIPOPROTEIN"/>
    <property type="match status" value="1"/>
</dbReference>
<evidence type="ECO:0000313" key="20">
    <source>
        <dbReference type="Proteomes" id="UP000694863"/>
    </source>
</evidence>
<dbReference type="Pfam" id="PF01442">
    <property type="entry name" value="Apolipoprotein"/>
    <property type="match status" value="1"/>
</dbReference>
<comment type="subcellular location">
    <subcellularLocation>
        <location evidence="1">Secreted</location>
    </subcellularLocation>
</comment>
<evidence type="ECO:0000256" key="9">
    <source>
        <dbReference type="ARBA" id="ARBA00023055"/>
    </source>
</evidence>
<evidence type="ECO:0000256" key="6">
    <source>
        <dbReference type="ARBA" id="ARBA00022729"/>
    </source>
</evidence>
<dbReference type="InterPro" id="IPR000074">
    <property type="entry name" value="ApoA_E"/>
</dbReference>
<gene>
    <name evidence="21" type="primary">APOA1</name>
</gene>
<evidence type="ECO:0000256" key="18">
    <source>
        <dbReference type="SAM" id="Coils"/>
    </source>
</evidence>
<keyword evidence="6 19" id="KW-0732">Signal</keyword>
<evidence type="ECO:0000256" key="19">
    <source>
        <dbReference type="SAM" id="SignalP"/>
    </source>
</evidence>
<comment type="function">
    <text evidence="16">Participates in the reverse transport of cholesterol from tissues to the liver for excretion by promoting cholesterol efflux from tissues and by acting as a cofactor for the lecithin cholesterol acyltransferase (LCAT). As part of the SPAP complex, activates spermatozoa motility.</text>
</comment>
<organism evidence="20 21">
    <name type="scientific">Echinops telfairi</name>
    <name type="common">Lesser hedgehog tenrec</name>
    <dbReference type="NCBI Taxonomy" id="9371"/>
    <lineage>
        <taxon>Eukaryota</taxon>
        <taxon>Metazoa</taxon>
        <taxon>Chordata</taxon>
        <taxon>Craniata</taxon>
        <taxon>Vertebrata</taxon>
        <taxon>Euteleostomi</taxon>
        <taxon>Mammalia</taxon>
        <taxon>Eutheria</taxon>
        <taxon>Afrotheria</taxon>
        <taxon>Tenrecidae</taxon>
        <taxon>Tenrecinae</taxon>
        <taxon>Echinops</taxon>
    </lineage>
</organism>
<evidence type="ECO:0000256" key="8">
    <source>
        <dbReference type="ARBA" id="ARBA00022850"/>
    </source>
</evidence>
<keyword evidence="13" id="KW-1207">Sterol metabolism</keyword>
<evidence type="ECO:0000256" key="11">
    <source>
        <dbReference type="ARBA" id="ARBA00023098"/>
    </source>
</evidence>
<feature type="signal peptide" evidence="19">
    <location>
        <begin position="1"/>
        <end position="18"/>
    </location>
</feature>
<keyword evidence="7" id="KW-0677">Repeat</keyword>
<keyword evidence="8" id="KW-0345">HDL</keyword>
<evidence type="ECO:0000256" key="1">
    <source>
        <dbReference type="ARBA" id="ARBA00004613"/>
    </source>
</evidence>
<evidence type="ECO:0000256" key="12">
    <source>
        <dbReference type="ARBA" id="ARBA00023139"/>
    </source>
</evidence>
<evidence type="ECO:0000256" key="4">
    <source>
        <dbReference type="ARBA" id="ARBA00022525"/>
    </source>
</evidence>
<evidence type="ECO:0000256" key="5">
    <source>
        <dbReference type="ARBA" id="ARBA00022548"/>
    </source>
</evidence>
<dbReference type="InterPro" id="IPR050163">
    <property type="entry name" value="Apolipoprotein_A1/A4/E"/>
</dbReference>
<evidence type="ECO:0000256" key="13">
    <source>
        <dbReference type="ARBA" id="ARBA00023166"/>
    </source>
</evidence>
<evidence type="ECO:0000256" key="3">
    <source>
        <dbReference type="ARBA" id="ARBA00022448"/>
    </source>
</evidence>
<dbReference type="PANTHER" id="PTHR18976:SF11">
    <property type="entry name" value="APOLIPOPROTEIN A-I"/>
    <property type="match status" value="1"/>
</dbReference>
<comment type="similarity">
    <text evidence="2">Belongs to the apolipoprotein A1/A4/E family.</text>
</comment>
<feature type="chain" id="PRO_5046214582" description="Apolipoprotein A-I" evidence="19">
    <location>
        <begin position="19"/>
        <end position="252"/>
    </location>
</feature>
<evidence type="ECO:0000256" key="7">
    <source>
        <dbReference type="ARBA" id="ARBA00022737"/>
    </source>
</evidence>
<name>A0ABM0J1N7_ECHTE</name>
<keyword evidence="4" id="KW-0964">Secreted</keyword>
<keyword evidence="15" id="KW-0449">Lipoprotein</keyword>
<keyword evidence="3" id="KW-0813">Transport</keyword>
<dbReference type="RefSeq" id="XP_004712856.1">
    <property type="nucleotide sequence ID" value="XM_004712799.2"/>
</dbReference>
<dbReference type="SUPFAM" id="SSF58113">
    <property type="entry name" value="Apolipoprotein A-I"/>
    <property type="match status" value="1"/>
</dbReference>
<protein>
    <recommendedName>
        <fullName evidence="17">Apolipoprotein A-I</fullName>
    </recommendedName>
</protein>
<evidence type="ECO:0000256" key="15">
    <source>
        <dbReference type="ARBA" id="ARBA00023288"/>
    </source>
</evidence>
<keyword evidence="10" id="KW-0558">Oxidation</keyword>
<dbReference type="GeneID" id="101640718"/>
<evidence type="ECO:0000256" key="2">
    <source>
        <dbReference type="ARBA" id="ARBA00008788"/>
    </source>
</evidence>
<sequence>MKAVVLALAVVFLTGSQARHFWQQDEPQTSSWDQMKDLINIYLDTVKDSGKDYASQLEASALGKQLNLKLLDNLDSLSTSVSKLQEQLGLLSQQLWSTLEEDTSQLRQMLNQDLEEMKKKVQPHLDEFQKKWQEEVELYRQKVAPLGQELQGLQEKLVPLGEGLRDHARNLVDKLRPYGEEVRQRLASRLEELKTSSLAQYPAKAREHLSTISEKAKPALEDFRQSLQPMAEHFKNTLTTLFDEVSKKLDAQ</sequence>
<keyword evidence="5" id="KW-0153">Cholesterol metabolism</keyword>
<dbReference type="Gene3D" id="1.20.120.20">
    <property type="entry name" value="Apolipoprotein"/>
    <property type="match status" value="1"/>
</dbReference>
<dbReference type="Proteomes" id="UP000694863">
    <property type="component" value="Unplaced"/>
</dbReference>
<keyword evidence="14" id="KW-0753">Steroid metabolism</keyword>
<evidence type="ECO:0000313" key="21">
    <source>
        <dbReference type="RefSeq" id="XP_004712856.1"/>
    </source>
</evidence>
<evidence type="ECO:0000256" key="17">
    <source>
        <dbReference type="ARBA" id="ARBA00040759"/>
    </source>
</evidence>
<keyword evidence="18" id="KW-0175">Coiled coil</keyword>
<feature type="coiled-coil region" evidence="18">
    <location>
        <begin position="67"/>
        <end position="120"/>
    </location>
</feature>